<dbReference type="Proteomes" id="UP000315423">
    <property type="component" value="Unassembled WGS sequence"/>
</dbReference>
<reference evidence="1" key="1">
    <citation type="submission" date="2018-09" db="EMBL/GenBank/DDBJ databases">
        <title>A genomic encyclopedia of anaerobic methanotrophic archaea.</title>
        <authorList>
            <person name="Skennerton C.T."/>
            <person name="Chadwick G.L."/>
            <person name="Laso-Perez R."/>
            <person name="Leu A.O."/>
            <person name="Speth D.R."/>
            <person name="Yu H."/>
            <person name="Morgan-Lang C."/>
            <person name="Hatzenpichler R."/>
            <person name="Goudeau D."/>
            <person name="Malmstrom R."/>
            <person name="Woyke T."/>
            <person name="Hallam S."/>
            <person name="Tyson G.W."/>
            <person name="Wegener G."/>
            <person name="Boetius A."/>
            <person name="Orphan V.J."/>
        </authorList>
    </citation>
    <scope>NUCLEOTIDE SEQUENCE</scope>
    <source>
        <strain evidence="1">CONS3730D10UFb2</strain>
    </source>
</reference>
<name>A0AC61SA35_9EURY</name>
<evidence type="ECO:0000313" key="2">
    <source>
        <dbReference type="Proteomes" id="UP000315423"/>
    </source>
</evidence>
<dbReference type="EMBL" id="QYBA01000197">
    <property type="protein sequence ID" value="TKY91427.1"/>
    <property type="molecule type" value="Genomic_DNA"/>
</dbReference>
<sequence>MKMKVRDIMSAPVHIIASDEPISRARNLMLKHNLSRLVVINKPIHDEKSLDKSEEMPIGIVTKTDLSQRIEQAGPEWRRRPIDNIPVNVVMTPDIITIYPDATITQAAELILDNNISGLPVIRNESDKSLIGILTKHDIIQYFSTLEDNRTVDNIMDNFFLTVHRHHTISHVIREMNSNEVDRVIIVDHGHHPVGIITRTNIAMSRMINAHGEHLSKDIKMARKDRSDGEKIFRYVREVSIVAEDIMSEPIITLGAASNAVQAAKIMSDNQVKGIPIVNDKIKGIVTARNILQAVISQK</sequence>
<organism evidence="1 2">
    <name type="scientific">Candidatus Methanomarinus sp</name>
    <dbReference type="NCBI Taxonomy" id="3386244"/>
    <lineage>
        <taxon>Archaea</taxon>
        <taxon>Methanobacteriati</taxon>
        <taxon>Methanobacteriota</taxon>
        <taxon>Stenosarchaea group</taxon>
        <taxon>Methanomicrobia</taxon>
        <taxon>Methanosarcinales</taxon>
        <taxon>ANME-2 cluster</taxon>
        <taxon>Candidatus Methanocomedenaceae</taxon>
        <taxon>Candidatus Methanomarinus</taxon>
    </lineage>
</organism>
<accession>A0AC61SA35</accession>
<protein>
    <submittedName>
        <fullName evidence="1">CBS domain-containing protein</fullName>
    </submittedName>
</protein>
<comment type="caution">
    <text evidence="1">The sequence shown here is derived from an EMBL/GenBank/DDBJ whole genome shotgun (WGS) entry which is preliminary data.</text>
</comment>
<gene>
    <name evidence="1" type="ORF">C5S46_05895</name>
</gene>
<evidence type="ECO:0000313" key="1">
    <source>
        <dbReference type="EMBL" id="TKY91427.1"/>
    </source>
</evidence>
<proteinExistence type="predicted"/>